<dbReference type="AlphaFoldDB" id="A0A632C9W3"/>
<dbReference type="EMBL" id="AAMIOR010000015">
    <property type="protein sequence ID" value="EDH7233172.1"/>
    <property type="molecule type" value="Genomic_DNA"/>
</dbReference>
<reference evidence="2" key="2">
    <citation type="submission" date="2018-07" db="EMBL/GenBank/DDBJ databases">
        <authorList>
            <consortium name="PulseNet: The National Subtyping Network for Foodborne Disease Surveillance"/>
            <person name="Tarr C.L."/>
            <person name="Trees E."/>
            <person name="Katz L.S."/>
            <person name="Carleton-Romer H.A."/>
            <person name="Stroika S."/>
            <person name="Kucerova Z."/>
            <person name="Roache K.F."/>
            <person name="Sabol A.L."/>
            <person name="Besser J."/>
            <person name="Gerner-Smidt P."/>
        </authorList>
    </citation>
    <scope>NUCLEOTIDE SEQUENCE</scope>
    <source>
        <strain evidence="2">PNUSAS013139</strain>
    </source>
</reference>
<evidence type="ECO:0000313" key="3">
    <source>
        <dbReference type="EMBL" id="EDH7972339.1"/>
    </source>
</evidence>
<dbReference type="EMBL" id="AAMFMM010000052">
    <property type="protein sequence ID" value="EDG8352662.1"/>
    <property type="molecule type" value="Genomic_DNA"/>
</dbReference>
<proteinExistence type="predicted"/>
<evidence type="ECO:0000313" key="1">
    <source>
        <dbReference type="EMBL" id="EDG8352662.1"/>
    </source>
</evidence>
<name>A0A632C9W3_SALET</name>
<comment type="caution">
    <text evidence="1">The sequence shown here is derived from an EMBL/GenBank/DDBJ whole genome shotgun (WGS) entry which is preliminary data.</text>
</comment>
<reference evidence="1" key="1">
    <citation type="submission" date="2018-07" db="EMBL/GenBank/DDBJ databases">
        <authorList>
            <consortium name="GenomeTrakr network: Whole genome sequencing for foodborne pathogen traceback"/>
        </authorList>
    </citation>
    <scope>NUCLEOTIDE SEQUENCE</scope>
    <source>
        <strain evidence="1">FSIS1700407</strain>
        <strain evidence="3">FSIS1701206</strain>
    </source>
</reference>
<dbReference type="EMBL" id="AAMIVI010000064">
    <property type="protein sequence ID" value="EDH7972339.1"/>
    <property type="molecule type" value="Genomic_DNA"/>
</dbReference>
<feature type="non-terminal residue" evidence="1">
    <location>
        <position position="1"/>
    </location>
</feature>
<sequence>YSPDTMCFIPTSDNAKEAGLRNQAMKIAKSDYYSINKNRKVIVDDALVILEDSEMQFSVVMNGNTHTIITDTPYGTTIFFPLTKKIMRHCSIIDGDVHVFIQYVQWLQCQWTERNPFIDCYEV</sequence>
<evidence type="ECO:0000313" key="2">
    <source>
        <dbReference type="EMBL" id="EDH7233172.1"/>
    </source>
</evidence>
<gene>
    <name evidence="1" type="ORF">CAH52_23945</name>
    <name evidence="2" type="ORF">CBZ91_15775</name>
    <name evidence="3" type="ORF">CCH07_23600</name>
</gene>
<organism evidence="1">
    <name type="scientific">Salmonella enterica subsp. enterica serovar Kentucky</name>
    <dbReference type="NCBI Taxonomy" id="192955"/>
    <lineage>
        <taxon>Bacteria</taxon>
        <taxon>Pseudomonadati</taxon>
        <taxon>Pseudomonadota</taxon>
        <taxon>Gammaproteobacteria</taxon>
        <taxon>Enterobacterales</taxon>
        <taxon>Enterobacteriaceae</taxon>
        <taxon>Salmonella</taxon>
    </lineage>
</organism>
<protein>
    <submittedName>
        <fullName evidence="1">Uncharacterized protein</fullName>
    </submittedName>
</protein>
<accession>A0A632C9W3</accession>